<evidence type="ECO:0000313" key="4">
    <source>
        <dbReference type="EMBL" id="GCC16406.1"/>
    </source>
</evidence>
<dbReference type="Gene3D" id="3.20.20.80">
    <property type="entry name" value="Glycosidases"/>
    <property type="match status" value="1"/>
</dbReference>
<evidence type="ECO:0000256" key="2">
    <source>
        <dbReference type="ARBA" id="ARBA00040976"/>
    </source>
</evidence>
<protein>
    <recommendedName>
        <fullName evidence="2">Chitinase domain-containing protein 1</fullName>
    </recommendedName>
</protein>
<keyword evidence="5" id="KW-1185">Reference proteome</keyword>
<dbReference type="AlphaFoldDB" id="A0A401REA2"/>
<evidence type="ECO:0000313" key="5">
    <source>
        <dbReference type="Proteomes" id="UP000287033"/>
    </source>
</evidence>
<organism evidence="4 5">
    <name type="scientific">Chiloscyllium punctatum</name>
    <name type="common">Brownbanded bambooshark</name>
    <name type="synonym">Hemiscyllium punctatum</name>
    <dbReference type="NCBI Taxonomy" id="137246"/>
    <lineage>
        <taxon>Eukaryota</taxon>
        <taxon>Metazoa</taxon>
        <taxon>Chordata</taxon>
        <taxon>Craniata</taxon>
        <taxon>Vertebrata</taxon>
        <taxon>Chondrichthyes</taxon>
        <taxon>Elasmobranchii</taxon>
        <taxon>Galeomorphii</taxon>
        <taxon>Galeoidea</taxon>
        <taxon>Orectolobiformes</taxon>
        <taxon>Hemiscylliidae</taxon>
        <taxon>Chiloscyllium</taxon>
    </lineage>
</organism>
<dbReference type="OrthoDB" id="10254444at2759"/>
<evidence type="ECO:0000256" key="1">
    <source>
        <dbReference type="ARBA" id="ARBA00009336"/>
    </source>
</evidence>
<dbReference type="GO" id="GO:0012505">
    <property type="term" value="C:endomembrane system"/>
    <property type="evidence" value="ECO:0007669"/>
    <property type="project" value="TreeGrafter"/>
</dbReference>
<dbReference type="InterPro" id="IPR017853">
    <property type="entry name" value="GH"/>
</dbReference>
<gene>
    <name evidence="4" type="ORF">chiPu_0021360</name>
</gene>
<dbReference type="Pfam" id="PF00704">
    <property type="entry name" value="Glyco_hydro_18"/>
    <property type="match status" value="1"/>
</dbReference>
<name>A0A401REA2_CHIPU</name>
<dbReference type="GO" id="GO:0070492">
    <property type="term" value="F:oligosaccharide binding"/>
    <property type="evidence" value="ECO:0007669"/>
    <property type="project" value="TreeGrafter"/>
</dbReference>
<dbReference type="Proteomes" id="UP000287033">
    <property type="component" value="Unassembled WGS sequence"/>
</dbReference>
<dbReference type="InterPro" id="IPR001223">
    <property type="entry name" value="Glyco_hydro18_cat"/>
</dbReference>
<proteinExistence type="inferred from homology"/>
<feature type="domain" description="GH18" evidence="3">
    <location>
        <begin position="1"/>
        <end position="227"/>
    </location>
</feature>
<dbReference type="EMBL" id="BEZZ01003765">
    <property type="protein sequence ID" value="GCC16406.1"/>
    <property type="molecule type" value="Genomic_DNA"/>
</dbReference>
<dbReference type="PROSITE" id="PS51910">
    <property type="entry name" value="GH18_2"/>
    <property type="match status" value="1"/>
</dbReference>
<comment type="caution">
    <text evidence="4">The sequence shown here is derived from an EMBL/GenBank/DDBJ whole genome shotgun (WGS) entry which is preliminary data.</text>
</comment>
<dbReference type="PANTHER" id="PTHR46066">
    <property type="entry name" value="CHITINASE DOMAIN-CONTAINING PROTEIN 1 FAMILY MEMBER"/>
    <property type="match status" value="1"/>
</dbReference>
<reference evidence="4 5" key="1">
    <citation type="journal article" date="2018" name="Nat. Ecol. Evol.">
        <title>Shark genomes provide insights into elasmobranch evolution and the origin of vertebrates.</title>
        <authorList>
            <person name="Hara Y"/>
            <person name="Yamaguchi K"/>
            <person name="Onimaru K"/>
            <person name="Kadota M"/>
            <person name="Koyanagi M"/>
            <person name="Keeley SD"/>
            <person name="Tatsumi K"/>
            <person name="Tanaka K"/>
            <person name="Motone F"/>
            <person name="Kageyama Y"/>
            <person name="Nozu R"/>
            <person name="Adachi N"/>
            <person name="Nishimura O"/>
            <person name="Nakagawa R"/>
            <person name="Tanegashima C"/>
            <person name="Kiyatake I"/>
            <person name="Matsumoto R"/>
            <person name="Murakumo K"/>
            <person name="Nishida K"/>
            <person name="Terakita A"/>
            <person name="Kuratani S"/>
            <person name="Sato K"/>
            <person name="Hyodo S Kuraku.S."/>
        </authorList>
    </citation>
    <scope>NUCLEOTIDE SEQUENCE [LARGE SCALE GENOMIC DNA]</scope>
</reference>
<accession>A0A401REA2</accession>
<sequence length="227" mass="25155">MGGLDFPQALSAQLTLKYSHAQFQALFPQCIVVKFHTAGSTLEPQVTGVKTAAGVGKGEPCSSPPHHHHDEVPHVRWLLFSEKDWSVSSEQTVRTNQPGMFGKQDFEQLAPVVDAFSLMTYDFSNQHRPGPNSPIPWIQACVQTLDPEAVWRSKILLGLNFYGMDYGILGGTAEPIVGHRWQCQPVPAQPYLWSRLLQPIYPSAVRPSPGCTVLSELKYPNTSPFIC</sequence>
<evidence type="ECO:0000259" key="3">
    <source>
        <dbReference type="PROSITE" id="PS51910"/>
    </source>
</evidence>
<comment type="similarity">
    <text evidence="1">Belongs to the glycosyl hydrolase 18 family.</text>
</comment>
<dbReference type="GO" id="GO:0005975">
    <property type="term" value="P:carbohydrate metabolic process"/>
    <property type="evidence" value="ECO:0007669"/>
    <property type="project" value="InterPro"/>
</dbReference>
<dbReference type="PANTHER" id="PTHR46066:SF2">
    <property type="entry name" value="CHITINASE DOMAIN-CONTAINING PROTEIN 1"/>
    <property type="match status" value="1"/>
</dbReference>
<dbReference type="STRING" id="137246.A0A401REA2"/>
<dbReference type="SUPFAM" id="SSF51445">
    <property type="entry name" value="(Trans)glycosidases"/>
    <property type="match status" value="1"/>
</dbReference>